<dbReference type="Pfam" id="PF02729">
    <property type="entry name" value="OTCace_N"/>
    <property type="match status" value="1"/>
</dbReference>
<dbReference type="InterPro" id="IPR036901">
    <property type="entry name" value="Asp/Orn_carbamoylTrfase_sf"/>
</dbReference>
<evidence type="ECO:0000256" key="2">
    <source>
        <dbReference type="ARBA" id="ARBA00013007"/>
    </source>
</evidence>
<dbReference type="InterPro" id="IPR002292">
    <property type="entry name" value="Orn/put_carbamltrans"/>
</dbReference>
<dbReference type="PANTHER" id="PTHR45753">
    <property type="entry name" value="ORNITHINE CARBAMOYLTRANSFERASE, MITOCHONDRIAL"/>
    <property type="match status" value="1"/>
</dbReference>
<dbReference type="AlphaFoldDB" id="A0A3B1DAY0"/>
<dbReference type="InterPro" id="IPR006132">
    <property type="entry name" value="Asp/Orn_carbamoyltranf_P-bd"/>
</dbReference>
<dbReference type="FunFam" id="3.40.50.1370:FF:000008">
    <property type="entry name" value="Ornithine carbamoyltransferase"/>
    <property type="match status" value="1"/>
</dbReference>
<dbReference type="NCBIfam" id="TIGR00658">
    <property type="entry name" value="orni_carb_tr"/>
    <property type="match status" value="1"/>
</dbReference>
<dbReference type="GO" id="GO:0042450">
    <property type="term" value="P:L-arginine biosynthetic process via ornithine"/>
    <property type="evidence" value="ECO:0007669"/>
    <property type="project" value="TreeGrafter"/>
</dbReference>
<dbReference type="InterPro" id="IPR006131">
    <property type="entry name" value="Asp_carbamoyltransf_Asp/Orn-bd"/>
</dbReference>
<dbReference type="InterPro" id="IPR024904">
    <property type="entry name" value="OTCase_ArgI"/>
</dbReference>
<dbReference type="GO" id="GO:0016597">
    <property type="term" value="F:amino acid binding"/>
    <property type="evidence" value="ECO:0007669"/>
    <property type="project" value="InterPro"/>
</dbReference>
<comment type="similarity">
    <text evidence="1">Belongs to the aspartate/ornithine carbamoyltransferase superfamily. OTCase family.</text>
</comment>
<keyword evidence="3 7" id="KW-0808">Transferase</keyword>
<dbReference type="GO" id="GO:0004585">
    <property type="term" value="F:ornithine carbamoyltransferase activity"/>
    <property type="evidence" value="ECO:0007669"/>
    <property type="project" value="UniProtKB-EC"/>
</dbReference>
<dbReference type="PRINTS" id="PR00100">
    <property type="entry name" value="AOTCASE"/>
</dbReference>
<dbReference type="SUPFAM" id="SSF53671">
    <property type="entry name" value="Aspartate/ornithine carbamoyltransferase"/>
    <property type="match status" value="1"/>
</dbReference>
<dbReference type="NCBIfam" id="NF001986">
    <property type="entry name" value="PRK00779.1"/>
    <property type="match status" value="1"/>
</dbReference>
<evidence type="ECO:0000256" key="1">
    <source>
        <dbReference type="ARBA" id="ARBA00007805"/>
    </source>
</evidence>
<gene>
    <name evidence="7" type="ORF">MNBD_PLANCTO03-2234</name>
</gene>
<feature type="domain" description="Aspartate/ornithine carbamoyltransferase carbamoyl-P binding" evidence="6">
    <location>
        <begin position="2"/>
        <end position="139"/>
    </location>
</feature>
<protein>
    <recommendedName>
        <fullName evidence="2">ornithine carbamoyltransferase</fullName>
        <ecNumber evidence="2">2.1.3.3</ecNumber>
    </recommendedName>
</protein>
<dbReference type="EMBL" id="UOGK01000025">
    <property type="protein sequence ID" value="VAX35991.1"/>
    <property type="molecule type" value="Genomic_DNA"/>
</dbReference>
<comment type="catalytic activity">
    <reaction evidence="4">
        <text>carbamoyl phosphate + L-ornithine = L-citrulline + phosphate + H(+)</text>
        <dbReference type="Rhea" id="RHEA:19513"/>
        <dbReference type="ChEBI" id="CHEBI:15378"/>
        <dbReference type="ChEBI" id="CHEBI:43474"/>
        <dbReference type="ChEBI" id="CHEBI:46911"/>
        <dbReference type="ChEBI" id="CHEBI:57743"/>
        <dbReference type="ChEBI" id="CHEBI:58228"/>
        <dbReference type="EC" id="2.1.3.3"/>
    </reaction>
</comment>
<dbReference type="GO" id="GO:0019240">
    <property type="term" value="P:citrulline biosynthetic process"/>
    <property type="evidence" value="ECO:0007669"/>
    <property type="project" value="TreeGrafter"/>
</dbReference>
<dbReference type="PRINTS" id="PR00102">
    <property type="entry name" value="OTCASE"/>
</dbReference>
<dbReference type="EC" id="2.1.3.3" evidence="2"/>
<dbReference type="PANTHER" id="PTHR45753:SF3">
    <property type="entry name" value="ORNITHINE TRANSCARBAMYLASE, MITOCHONDRIAL"/>
    <property type="match status" value="1"/>
</dbReference>
<dbReference type="PROSITE" id="PS00097">
    <property type="entry name" value="CARBAMOYLTRANSFERASE"/>
    <property type="match status" value="1"/>
</dbReference>
<name>A0A3B1DAY0_9ZZZZ</name>
<evidence type="ECO:0000259" key="5">
    <source>
        <dbReference type="Pfam" id="PF00185"/>
    </source>
</evidence>
<evidence type="ECO:0000259" key="6">
    <source>
        <dbReference type="Pfam" id="PF02729"/>
    </source>
</evidence>
<dbReference type="Pfam" id="PF00185">
    <property type="entry name" value="OTCace"/>
    <property type="match status" value="1"/>
</dbReference>
<evidence type="ECO:0000256" key="3">
    <source>
        <dbReference type="ARBA" id="ARBA00022679"/>
    </source>
</evidence>
<evidence type="ECO:0000313" key="7">
    <source>
        <dbReference type="EMBL" id="VAX35991.1"/>
    </source>
</evidence>
<dbReference type="InterPro" id="IPR006130">
    <property type="entry name" value="Asp/Orn_carbamoylTrfase"/>
</dbReference>
<feature type="domain" description="Aspartate/ornithine carbamoyltransferase Asp/Orn-binding" evidence="5">
    <location>
        <begin position="146"/>
        <end position="295"/>
    </location>
</feature>
<accession>A0A3B1DAY0</accession>
<sequence length="300" mass="32336">MKHMLSLMDWTTEELRSLLALSAEIKADPLGRFDALTGKTLAMIFEKPSTRTRVSFEVAMNRLGGQAMFLSPNDMQLGRGETIEDTAQVLSRFVDAIMARVFSHSTIEKLATGSVPVINGLSDLLHPCQALADALTLRERFGDERGVEMAYLGDGNNVCHSLINAAARLGIRLRVGTPAGYEPDPTIVAAAREAGADITLTTDPKEAVAGAQALYTDVWTSMGDEAEAAERTRALDPFRVDASLMALAAPEAIFLHCLPAHRGEEVTAEVLDGPQSVVFDQAENRMHTEQALLLTLMAGG</sequence>
<evidence type="ECO:0000256" key="4">
    <source>
        <dbReference type="ARBA" id="ARBA00048772"/>
    </source>
</evidence>
<dbReference type="Gene3D" id="3.40.50.1370">
    <property type="entry name" value="Aspartate/ornithine carbamoyltransferase"/>
    <property type="match status" value="2"/>
</dbReference>
<reference evidence="7" key="1">
    <citation type="submission" date="2018-06" db="EMBL/GenBank/DDBJ databases">
        <authorList>
            <person name="Zhirakovskaya E."/>
        </authorList>
    </citation>
    <scope>NUCLEOTIDE SEQUENCE</scope>
</reference>
<organism evidence="7">
    <name type="scientific">hydrothermal vent metagenome</name>
    <dbReference type="NCBI Taxonomy" id="652676"/>
    <lineage>
        <taxon>unclassified sequences</taxon>
        <taxon>metagenomes</taxon>
        <taxon>ecological metagenomes</taxon>
    </lineage>
</organism>
<dbReference type="HAMAP" id="MF_01109">
    <property type="entry name" value="OTCase"/>
    <property type="match status" value="1"/>
</dbReference>
<proteinExistence type="inferred from homology"/>